<accession>A0ACC0A0V0</accession>
<comment type="caution">
    <text evidence="1">The sequence shown here is derived from an EMBL/GenBank/DDBJ whole genome shotgun (WGS) entry which is preliminary data.</text>
</comment>
<reference evidence="2" key="1">
    <citation type="journal article" date="2023" name="Nat. Plants">
        <title>Single-cell RNA sequencing provides a high-resolution roadmap for understanding the multicellular compartmentation of specialized metabolism.</title>
        <authorList>
            <person name="Sun S."/>
            <person name="Shen X."/>
            <person name="Li Y."/>
            <person name="Li Y."/>
            <person name="Wang S."/>
            <person name="Li R."/>
            <person name="Zhang H."/>
            <person name="Shen G."/>
            <person name="Guo B."/>
            <person name="Wei J."/>
            <person name="Xu J."/>
            <person name="St-Pierre B."/>
            <person name="Chen S."/>
            <person name="Sun C."/>
        </authorList>
    </citation>
    <scope>NUCLEOTIDE SEQUENCE [LARGE SCALE GENOMIC DNA]</scope>
</reference>
<organism evidence="1 2">
    <name type="scientific">Catharanthus roseus</name>
    <name type="common">Madagascar periwinkle</name>
    <name type="synonym">Vinca rosea</name>
    <dbReference type="NCBI Taxonomy" id="4058"/>
    <lineage>
        <taxon>Eukaryota</taxon>
        <taxon>Viridiplantae</taxon>
        <taxon>Streptophyta</taxon>
        <taxon>Embryophyta</taxon>
        <taxon>Tracheophyta</taxon>
        <taxon>Spermatophyta</taxon>
        <taxon>Magnoliopsida</taxon>
        <taxon>eudicotyledons</taxon>
        <taxon>Gunneridae</taxon>
        <taxon>Pentapetalae</taxon>
        <taxon>asterids</taxon>
        <taxon>lamiids</taxon>
        <taxon>Gentianales</taxon>
        <taxon>Apocynaceae</taxon>
        <taxon>Rauvolfioideae</taxon>
        <taxon>Vinceae</taxon>
        <taxon>Catharanthinae</taxon>
        <taxon>Catharanthus</taxon>
    </lineage>
</organism>
<proteinExistence type="predicted"/>
<gene>
    <name evidence="1" type="ORF">M9H77_31586</name>
</gene>
<keyword evidence="2" id="KW-1185">Reference proteome</keyword>
<sequence length="378" mass="41783">MEEVPAHVHPSPIVPDVLTRQHEHQSGLIWSGGHETCFTDLQCRRFGRNIFQCEEGILGSMDLESFVWLPYHDRDLVPSDLWRAEVPLICYEVVEYHYPGSIQLKGNDHTCRGTQHASHVEAWHQWRLRVRVCPALAVEVLSYPNDEYIRWYRGITRTSMLQEVDDRASVTIIRKCMVTISGTLGCTPSHHDIQQTFPLQPSRHCPLEHIPDWGARGVKRGTRRQPGRGAGGGCPLVSPFPGRPGPSDPGQVEMERGEGSGQVERGEGSGGGYPSVDPFDSPNSDISSFSLGLTQPFQSLPGGSGTLRSPTGTFLGFSSFRAPPPPGTTGSSIPHQSISQAYSSDNKERTDDTNDVQHLGFGHRVGKKTTRFTPSDWP</sequence>
<protein>
    <submittedName>
        <fullName evidence="1">Uncharacterized protein</fullName>
    </submittedName>
</protein>
<evidence type="ECO:0000313" key="2">
    <source>
        <dbReference type="Proteomes" id="UP001060085"/>
    </source>
</evidence>
<evidence type="ECO:0000313" key="1">
    <source>
        <dbReference type="EMBL" id="KAI5654399.1"/>
    </source>
</evidence>
<dbReference type="EMBL" id="CM044707">
    <property type="protein sequence ID" value="KAI5654399.1"/>
    <property type="molecule type" value="Genomic_DNA"/>
</dbReference>
<name>A0ACC0A0V0_CATRO</name>
<dbReference type="Proteomes" id="UP001060085">
    <property type="component" value="Linkage Group LG07"/>
</dbReference>